<dbReference type="PROSITE" id="PS00141">
    <property type="entry name" value="ASP_PROTEASE"/>
    <property type="match status" value="1"/>
</dbReference>
<evidence type="ECO:0000256" key="14">
    <source>
        <dbReference type="SAM" id="MobiDB-lite"/>
    </source>
</evidence>
<evidence type="ECO:0000256" key="2">
    <source>
        <dbReference type="ARBA" id="ARBA00007447"/>
    </source>
</evidence>
<evidence type="ECO:0000256" key="15">
    <source>
        <dbReference type="SAM" id="Phobius"/>
    </source>
</evidence>
<dbReference type="GO" id="GO:0006509">
    <property type="term" value="P:membrane protein ectodomain proteolysis"/>
    <property type="evidence" value="ECO:0007669"/>
    <property type="project" value="TreeGrafter"/>
</dbReference>
<dbReference type="Gene3D" id="2.40.70.10">
    <property type="entry name" value="Acid Proteases"/>
    <property type="match status" value="2"/>
</dbReference>
<dbReference type="FunFam" id="2.40.70.10:FF:000003">
    <property type="entry name" value="Beta-secretase 1"/>
    <property type="match status" value="1"/>
</dbReference>
<keyword evidence="8 15" id="KW-1133">Transmembrane helix</keyword>
<feature type="active site" evidence="12">
    <location>
        <position position="276"/>
    </location>
</feature>
<evidence type="ECO:0000259" key="17">
    <source>
        <dbReference type="PROSITE" id="PS51767"/>
    </source>
</evidence>
<evidence type="ECO:0000256" key="7">
    <source>
        <dbReference type="ARBA" id="ARBA00022801"/>
    </source>
</evidence>
<keyword evidence="19" id="KW-1185">Reference proteome</keyword>
<dbReference type="GO" id="GO:0050435">
    <property type="term" value="P:amyloid-beta metabolic process"/>
    <property type="evidence" value="ECO:0007669"/>
    <property type="project" value="TreeGrafter"/>
</dbReference>
<dbReference type="PROSITE" id="PS51767">
    <property type="entry name" value="PEPTIDASE_A1"/>
    <property type="match status" value="1"/>
</dbReference>
<evidence type="ECO:0000313" key="19">
    <source>
        <dbReference type="Proteomes" id="UP000225706"/>
    </source>
</evidence>
<dbReference type="Proteomes" id="UP000225706">
    <property type="component" value="Unassembled WGS sequence"/>
</dbReference>
<dbReference type="GO" id="GO:0005768">
    <property type="term" value="C:endosome"/>
    <property type="evidence" value="ECO:0007669"/>
    <property type="project" value="TreeGrafter"/>
</dbReference>
<feature type="domain" description="Peptidase A1" evidence="17">
    <location>
        <begin position="64"/>
        <end position="404"/>
    </location>
</feature>
<dbReference type="PANTHER" id="PTHR47965">
    <property type="entry name" value="ASPARTYL PROTEASE-RELATED"/>
    <property type="match status" value="1"/>
</dbReference>
<dbReference type="InterPro" id="IPR021109">
    <property type="entry name" value="Peptidase_aspartic_dom_sf"/>
</dbReference>
<dbReference type="PANTHER" id="PTHR47965:SF12">
    <property type="entry name" value="ASPARTIC PROTEINASE 3-RELATED"/>
    <property type="match status" value="1"/>
</dbReference>
<feature type="region of interest" description="Disordered" evidence="14">
    <location>
        <begin position="40"/>
        <end position="63"/>
    </location>
</feature>
<keyword evidence="6 13" id="KW-0064">Aspartyl protease</keyword>
<sequence length="498" mass="55257">MRKTHSASSFLLLVLIVGSMGPSWQEKVLKKGSYSVPLRRTKRDLRDSRGNPTENLKGRPGQGYYISTDLGSPPQRINVLVDTGSSNFAVAASPHPYLPFYFHTDRSSSYQDQNRPVAVPYTQGNWEGRLASDLLHFVEGPNATVRVNVAAIQSSENFYINGSMWEGILGLGYARLSKPDSSVLPVFDQFVNAGVVKDSFSMQLCGSSEIDFSSEPTVAGTMVFGEIDNELYEGDLLFTPVVKKWYYEVVITDIAVGGESLALDCKKYNYDKTIVDSGTTNLRVSEEVFDAILERLKKFDKLGVPDEFWIGRQMMCWNYDKTPWEEFPDMSISLLSTISNSKEFRLKISPQLYLRETIERGPLPGQHCYKFAITKADKGTVIGAVIMEGFYVVFDRENVQVGFAATTCGAEGRLNPSSEVSGPFSRDAVDCEYIETESSDTALLTVAYVMAGVCGLCLLPIFVLLAQASCKRKKQHEQIPQSEIALGATDTTNLKDDF</sequence>
<gene>
    <name evidence="18" type="primary">BACE1</name>
    <name evidence="18" type="ORF">AWC38_SpisGene1070</name>
</gene>
<dbReference type="GO" id="GO:0005802">
    <property type="term" value="C:trans-Golgi network"/>
    <property type="evidence" value="ECO:0007669"/>
    <property type="project" value="TreeGrafter"/>
</dbReference>
<dbReference type="OrthoDB" id="2747330at2759"/>
<comment type="similarity">
    <text evidence="2 13">Belongs to the peptidase A1 family.</text>
</comment>
<dbReference type="GO" id="GO:0005886">
    <property type="term" value="C:plasma membrane"/>
    <property type="evidence" value="ECO:0007669"/>
    <property type="project" value="TreeGrafter"/>
</dbReference>
<feature type="signal peptide" evidence="16">
    <location>
        <begin position="1"/>
        <end position="25"/>
    </location>
</feature>
<dbReference type="PRINTS" id="PR01815">
    <property type="entry name" value="BACEFAMILY"/>
</dbReference>
<reference evidence="19" key="1">
    <citation type="journal article" date="2017" name="bioRxiv">
        <title>Comparative analysis of the genomes of Stylophora pistillata and Acropora digitifera provides evidence for extensive differences between species of corals.</title>
        <authorList>
            <person name="Voolstra C.R."/>
            <person name="Li Y."/>
            <person name="Liew Y.J."/>
            <person name="Baumgarten S."/>
            <person name="Zoccola D."/>
            <person name="Flot J.-F."/>
            <person name="Tambutte S."/>
            <person name="Allemand D."/>
            <person name="Aranda M."/>
        </authorList>
    </citation>
    <scope>NUCLEOTIDE SEQUENCE [LARGE SCALE GENOMIC DNA]</scope>
</reference>
<evidence type="ECO:0000256" key="5">
    <source>
        <dbReference type="ARBA" id="ARBA00022729"/>
    </source>
</evidence>
<keyword evidence="4 15" id="KW-0812">Transmembrane</keyword>
<keyword evidence="7 13" id="KW-0378">Hydrolase</keyword>
<keyword evidence="11" id="KW-1015">Disulfide bond</keyword>
<evidence type="ECO:0000256" key="3">
    <source>
        <dbReference type="ARBA" id="ARBA00022670"/>
    </source>
</evidence>
<feature type="active site" evidence="12">
    <location>
        <position position="82"/>
    </location>
</feature>
<evidence type="ECO:0000256" key="13">
    <source>
        <dbReference type="RuleBase" id="RU000454"/>
    </source>
</evidence>
<evidence type="ECO:0000313" key="18">
    <source>
        <dbReference type="EMBL" id="PFX33994.1"/>
    </source>
</evidence>
<evidence type="ECO:0000256" key="6">
    <source>
        <dbReference type="ARBA" id="ARBA00022750"/>
    </source>
</evidence>
<dbReference type="InterPro" id="IPR001461">
    <property type="entry name" value="Aspartic_peptidase_A1"/>
</dbReference>
<evidence type="ECO:0000256" key="10">
    <source>
        <dbReference type="ARBA" id="ARBA00023145"/>
    </source>
</evidence>
<proteinExistence type="inferred from homology"/>
<dbReference type="EMBL" id="LSMT01000007">
    <property type="protein sequence ID" value="PFX33994.1"/>
    <property type="molecule type" value="Genomic_DNA"/>
</dbReference>
<comment type="caution">
    <text evidence="18">The sequence shown here is derived from an EMBL/GenBank/DDBJ whole genome shotgun (WGS) entry which is preliminary data.</text>
</comment>
<dbReference type="FunFam" id="2.40.70.10:FF:000007">
    <property type="entry name" value="Beta-secretase 1"/>
    <property type="match status" value="1"/>
</dbReference>
<keyword evidence="10" id="KW-0865">Zymogen</keyword>
<feature type="chain" id="PRO_5012157092" evidence="16">
    <location>
        <begin position="26"/>
        <end position="498"/>
    </location>
</feature>
<dbReference type="Pfam" id="PF00026">
    <property type="entry name" value="Asp"/>
    <property type="match status" value="1"/>
</dbReference>
<feature type="transmembrane region" description="Helical" evidence="15">
    <location>
        <begin position="442"/>
        <end position="466"/>
    </location>
</feature>
<dbReference type="AlphaFoldDB" id="A0A2B4STI7"/>
<evidence type="ECO:0000256" key="1">
    <source>
        <dbReference type="ARBA" id="ARBA00004479"/>
    </source>
</evidence>
<name>A0A2B4STI7_STYPI</name>
<keyword evidence="5 16" id="KW-0732">Signal</keyword>
<evidence type="ECO:0000256" key="8">
    <source>
        <dbReference type="ARBA" id="ARBA00022989"/>
    </source>
</evidence>
<evidence type="ECO:0000256" key="4">
    <source>
        <dbReference type="ARBA" id="ARBA00022692"/>
    </source>
</evidence>
<keyword evidence="3 13" id="KW-0645">Protease</keyword>
<keyword evidence="9 15" id="KW-0472">Membrane</keyword>
<dbReference type="PRINTS" id="PR00792">
    <property type="entry name" value="PEPSIN"/>
</dbReference>
<comment type="subcellular location">
    <subcellularLocation>
        <location evidence="1">Membrane</location>
        <topology evidence="1">Single-pass type I membrane protein</topology>
    </subcellularLocation>
</comment>
<dbReference type="PRINTS" id="PR01816">
    <property type="entry name" value="BACE1"/>
</dbReference>
<evidence type="ECO:0000256" key="9">
    <source>
        <dbReference type="ARBA" id="ARBA00023136"/>
    </source>
</evidence>
<dbReference type="GO" id="GO:0004190">
    <property type="term" value="F:aspartic-type endopeptidase activity"/>
    <property type="evidence" value="ECO:0007669"/>
    <property type="project" value="UniProtKB-KW"/>
</dbReference>
<dbReference type="SUPFAM" id="SSF50630">
    <property type="entry name" value="Acid proteases"/>
    <property type="match status" value="1"/>
</dbReference>
<accession>A0A2B4STI7</accession>
<dbReference type="STRING" id="50429.A0A2B4STI7"/>
<dbReference type="InterPro" id="IPR033121">
    <property type="entry name" value="PEPTIDASE_A1"/>
</dbReference>
<protein>
    <submittedName>
        <fullName evidence="18">Beta-secretase 1</fullName>
    </submittedName>
</protein>
<evidence type="ECO:0000256" key="12">
    <source>
        <dbReference type="PIRSR" id="PIRSR601461-1"/>
    </source>
</evidence>
<dbReference type="InterPro" id="IPR009120">
    <property type="entry name" value="BACE1"/>
</dbReference>
<dbReference type="InterPro" id="IPR009119">
    <property type="entry name" value="BACE"/>
</dbReference>
<organism evidence="18 19">
    <name type="scientific">Stylophora pistillata</name>
    <name type="common">Smooth cauliflower coral</name>
    <dbReference type="NCBI Taxonomy" id="50429"/>
    <lineage>
        <taxon>Eukaryota</taxon>
        <taxon>Metazoa</taxon>
        <taxon>Cnidaria</taxon>
        <taxon>Anthozoa</taxon>
        <taxon>Hexacorallia</taxon>
        <taxon>Scleractinia</taxon>
        <taxon>Astrocoeniina</taxon>
        <taxon>Pocilloporidae</taxon>
        <taxon>Stylophora</taxon>
    </lineage>
</organism>
<evidence type="ECO:0000256" key="11">
    <source>
        <dbReference type="ARBA" id="ARBA00023157"/>
    </source>
</evidence>
<dbReference type="InterPro" id="IPR001969">
    <property type="entry name" value="Aspartic_peptidase_AS"/>
</dbReference>
<evidence type="ECO:0000256" key="16">
    <source>
        <dbReference type="SAM" id="SignalP"/>
    </source>
</evidence>